<name>A0ABD2XF37_9HYME</name>
<dbReference type="EMBL" id="JBJJXI010000029">
    <property type="protein sequence ID" value="KAL3403668.1"/>
    <property type="molecule type" value="Genomic_DNA"/>
</dbReference>
<reference evidence="2 3" key="1">
    <citation type="journal article" date="2024" name="bioRxiv">
        <title>A reference genome for Trichogramma kaykai: A tiny desert-dwelling parasitoid wasp with competing sex-ratio distorters.</title>
        <authorList>
            <person name="Culotta J."/>
            <person name="Lindsey A.R."/>
        </authorList>
    </citation>
    <scope>NUCLEOTIDE SEQUENCE [LARGE SCALE GENOMIC DNA]</scope>
    <source>
        <strain evidence="2 3">KSX58</strain>
    </source>
</reference>
<keyword evidence="3" id="KW-1185">Reference proteome</keyword>
<evidence type="ECO:0000256" key="1">
    <source>
        <dbReference type="SAM" id="Phobius"/>
    </source>
</evidence>
<proteinExistence type="predicted"/>
<sequence>MIIEQSRHRESMSLDQKRSSQTKSLSAVGLLIFSLFVHQVLGASNSTAKNSTSPAPNVKTYQSYNNVVNPLGDAGFKYNGAASSESVKSSDNRQTVQPMISPRYRYKFQPSVEDSYLNALKHSHTIIIKDPRDYVKTWPKITRREHAPSPVYRADSNNTGGVKIKSVTREAEPAVSKVSQSNGPYYIQQSEEIPYGLPHVTISEFQPYDTYSSPDKSYGTPPKASYSLPLKSHYGAPKKTYGEPPAPVYGEPSLSTSYGLPPTSSFGESPSISTSYGVPLSSSYGTPSSFSSSTNSGISSYVVPSHQGLGSLTASYSTSYPLPDLFPLTFLPGFDFSWPISLKINAYTLLKIVLKIVVFKMVVKFIAAICLLLFIPKLIPKKDDDEDDKSRKFGDAPTLSKEKLWMLSSTVTSSIDHYRNENEKLRRSKGEEKEKANCTSLDCQSTKKLLATGDTWTDYKELFKLYLAEEAQVARKDNASRMKRRRRRK</sequence>
<evidence type="ECO:0000313" key="2">
    <source>
        <dbReference type="EMBL" id="KAL3403668.1"/>
    </source>
</evidence>
<keyword evidence="1" id="KW-1133">Transmembrane helix</keyword>
<accession>A0ABD2XF37</accession>
<dbReference type="AlphaFoldDB" id="A0ABD2XF37"/>
<evidence type="ECO:0000313" key="3">
    <source>
        <dbReference type="Proteomes" id="UP001627154"/>
    </source>
</evidence>
<feature type="transmembrane region" description="Helical" evidence="1">
    <location>
        <begin position="352"/>
        <end position="375"/>
    </location>
</feature>
<organism evidence="2 3">
    <name type="scientific">Trichogramma kaykai</name>
    <dbReference type="NCBI Taxonomy" id="54128"/>
    <lineage>
        <taxon>Eukaryota</taxon>
        <taxon>Metazoa</taxon>
        <taxon>Ecdysozoa</taxon>
        <taxon>Arthropoda</taxon>
        <taxon>Hexapoda</taxon>
        <taxon>Insecta</taxon>
        <taxon>Pterygota</taxon>
        <taxon>Neoptera</taxon>
        <taxon>Endopterygota</taxon>
        <taxon>Hymenoptera</taxon>
        <taxon>Apocrita</taxon>
        <taxon>Proctotrupomorpha</taxon>
        <taxon>Chalcidoidea</taxon>
        <taxon>Trichogrammatidae</taxon>
        <taxon>Trichogramma</taxon>
    </lineage>
</organism>
<comment type="caution">
    <text evidence="2">The sequence shown here is derived from an EMBL/GenBank/DDBJ whole genome shotgun (WGS) entry which is preliminary data.</text>
</comment>
<dbReference type="Proteomes" id="UP001627154">
    <property type="component" value="Unassembled WGS sequence"/>
</dbReference>
<gene>
    <name evidence="2" type="ORF">TKK_003605</name>
</gene>
<protein>
    <submittedName>
        <fullName evidence="2">Uncharacterized protein</fullName>
    </submittedName>
</protein>
<keyword evidence="1" id="KW-0472">Membrane</keyword>
<keyword evidence="1" id="KW-0812">Transmembrane</keyword>